<sequence>MASDPRDRQVELPDAAEVERRLKGFGGGIPGLATFYQGVSERIGGLAQKPHDLVQAFRLALHDAESRGELEHAARAAVLLLVPRLFATLVDDEVFVEQAKADWIATN</sequence>
<gene>
    <name evidence="1" type="ORF">C8D87_11413</name>
</gene>
<evidence type="ECO:0000313" key="2">
    <source>
        <dbReference type="Proteomes" id="UP000248714"/>
    </source>
</evidence>
<name>A0ABX9DVT0_9PSEU</name>
<dbReference type="Proteomes" id="UP000248714">
    <property type="component" value="Unassembled WGS sequence"/>
</dbReference>
<accession>A0ABX9DVT0</accession>
<dbReference type="EMBL" id="QLTT01000014">
    <property type="protein sequence ID" value="RAS59401.1"/>
    <property type="molecule type" value="Genomic_DNA"/>
</dbReference>
<comment type="caution">
    <text evidence="1">The sequence shown here is derived from an EMBL/GenBank/DDBJ whole genome shotgun (WGS) entry which is preliminary data.</text>
</comment>
<reference evidence="1 2" key="1">
    <citation type="submission" date="2018-06" db="EMBL/GenBank/DDBJ databases">
        <title>Genomic Encyclopedia of Type Strains, Phase IV (KMG-IV): sequencing the most valuable type-strain genomes for metagenomic binning, comparative biology and taxonomic classification.</title>
        <authorList>
            <person name="Goeker M."/>
        </authorList>
    </citation>
    <scope>NUCLEOTIDE SEQUENCE [LARGE SCALE GENOMIC DNA]</scope>
    <source>
        <strain evidence="1 2">DSM 45479</strain>
    </source>
</reference>
<proteinExistence type="predicted"/>
<organism evidence="1 2">
    <name type="scientific">Lentzea atacamensis</name>
    <dbReference type="NCBI Taxonomy" id="531938"/>
    <lineage>
        <taxon>Bacteria</taxon>
        <taxon>Bacillati</taxon>
        <taxon>Actinomycetota</taxon>
        <taxon>Actinomycetes</taxon>
        <taxon>Pseudonocardiales</taxon>
        <taxon>Pseudonocardiaceae</taxon>
        <taxon>Lentzea</taxon>
    </lineage>
</organism>
<protein>
    <submittedName>
        <fullName evidence="1">Uncharacterized protein</fullName>
    </submittedName>
</protein>
<dbReference type="RefSeq" id="WP_146772033.1">
    <property type="nucleotide sequence ID" value="NZ_QLTT01000014.1"/>
</dbReference>
<evidence type="ECO:0000313" key="1">
    <source>
        <dbReference type="EMBL" id="RAS59401.1"/>
    </source>
</evidence>
<keyword evidence="2" id="KW-1185">Reference proteome</keyword>